<feature type="region of interest" description="Disordered" evidence="1">
    <location>
        <begin position="491"/>
        <end position="516"/>
    </location>
</feature>
<dbReference type="STRING" id="1664694.A0A0N0NRS9"/>
<accession>A0A0N0NRS9</accession>
<dbReference type="EMBL" id="LFJN01000001">
    <property type="protein sequence ID" value="KPI45448.1"/>
    <property type="molecule type" value="Genomic_DNA"/>
</dbReference>
<dbReference type="PANTHER" id="PTHR36578:SF1">
    <property type="entry name" value="APPLE DOMAIN-CONTAINING PROTEIN"/>
    <property type="match status" value="1"/>
</dbReference>
<evidence type="ECO:0000256" key="1">
    <source>
        <dbReference type="SAM" id="MobiDB-lite"/>
    </source>
</evidence>
<evidence type="ECO:0008006" key="5">
    <source>
        <dbReference type="Google" id="ProtNLM"/>
    </source>
</evidence>
<evidence type="ECO:0000313" key="3">
    <source>
        <dbReference type="EMBL" id="KPI45448.1"/>
    </source>
</evidence>
<protein>
    <recommendedName>
        <fullName evidence="5">Apple domain-containing protein</fullName>
    </recommendedName>
</protein>
<feature type="compositionally biased region" description="Low complexity" evidence="1">
    <location>
        <begin position="322"/>
        <end position="381"/>
    </location>
</feature>
<dbReference type="VEuPathDB" id="FungiDB:AB675_840"/>
<dbReference type="RefSeq" id="XP_018005411.1">
    <property type="nucleotide sequence ID" value="XM_018148853.1"/>
</dbReference>
<name>A0A0N0NRS9_9EURO</name>
<sequence>MKLSLIVAAIFGSSALAVPLNETRHAATCIPLQDGSGPVPSPDSAKSFLNSTILSTPAIMAPPPTGWLTMFTNLNSVMTDSTYLGHSLLDTYDTAVCASRCYRKKGCIGINIFFERAPAYKPGRECPNPSSTTLIKCAYFSGVVNKASATDAGYKTAKFRVVYAGSNGYMQQWLDYGNSSTATSSTPATTSSAPMVSTSTIFDSMSTTSSMAASASTSDMSTAPPSSSTASAPPDSTTTPATQGTETNTQSTTTTATTSMPPNCYADNCLRNILDLRYVSSAGPFCSDYLNTPGMPIATYLGNCEGDTASVTSACSCYMSPAPSTSSSATTTEMLSASTTGAPASSSNTFSVTSSSPSSSALSTSSTDTASSSASANTDTAYGPSSTDITITYCPGCSLTTMSGSTSGVTSAETSTTSSPSASAASTSQTTQSSFSRTSTMSSTSASTTVSGSLSIMTGSASSNSASTSASALFISTSTVHWDDVGNFGTTSSSAHSTSGISSIVSSTSDHSTASSISTASSSTSMMILLPTTTSSATNSQTHFKQHKSIVVICFQQLNYYANDHSNYNPADPTKHVVAFGASHICIGYE</sequence>
<keyword evidence="2" id="KW-0732">Signal</keyword>
<feature type="region of interest" description="Disordered" evidence="1">
    <location>
        <begin position="405"/>
        <end position="447"/>
    </location>
</feature>
<feature type="region of interest" description="Disordered" evidence="1">
    <location>
        <begin position="322"/>
        <end position="384"/>
    </location>
</feature>
<evidence type="ECO:0000313" key="4">
    <source>
        <dbReference type="Proteomes" id="UP000038010"/>
    </source>
</evidence>
<feature type="chain" id="PRO_5005857034" description="Apple domain-containing protein" evidence="2">
    <location>
        <begin position="18"/>
        <end position="590"/>
    </location>
</feature>
<dbReference type="AlphaFoldDB" id="A0A0N0NRS9"/>
<comment type="caution">
    <text evidence="3">The sequence shown here is derived from an EMBL/GenBank/DDBJ whole genome shotgun (WGS) entry which is preliminary data.</text>
</comment>
<evidence type="ECO:0000256" key="2">
    <source>
        <dbReference type="SAM" id="SignalP"/>
    </source>
</evidence>
<organism evidence="3 4">
    <name type="scientific">Cyphellophora attinorum</name>
    <dbReference type="NCBI Taxonomy" id="1664694"/>
    <lineage>
        <taxon>Eukaryota</taxon>
        <taxon>Fungi</taxon>
        <taxon>Dikarya</taxon>
        <taxon>Ascomycota</taxon>
        <taxon>Pezizomycotina</taxon>
        <taxon>Eurotiomycetes</taxon>
        <taxon>Chaetothyriomycetidae</taxon>
        <taxon>Chaetothyriales</taxon>
        <taxon>Cyphellophoraceae</taxon>
        <taxon>Cyphellophora</taxon>
    </lineage>
</organism>
<reference evidence="3 4" key="1">
    <citation type="submission" date="2015-06" db="EMBL/GenBank/DDBJ databases">
        <title>Draft genome of the ant-associated black yeast Phialophora attae CBS 131958.</title>
        <authorList>
            <person name="Moreno L.F."/>
            <person name="Stielow B.J."/>
            <person name="de Hoog S."/>
            <person name="Vicente V.A."/>
            <person name="Weiss V.A."/>
            <person name="de Vries M."/>
            <person name="Cruz L.M."/>
            <person name="Souza E.M."/>
        </authorList>
    </citation>
    <scope>NUCLEOTIDE SEQUENCE [LARGE SCALE GENOMIC DNA]</scope>
    <source>
        <strain evidence="3 4">CBS 131958</strain>
    </source>
</reference>
<feature type="region of interest" description="Disordered" evidence="1">
    <location>
        <begin position="213"/>
        <end position="257"/>
    </location>
</feature>
<dbReference type="OrthoDB" id="271448at2759"/>
<gene>
    <name evidence="3" type="ORF">AB675_840</name>
</gene>
<dbReference type="GeneID" id="28740722"/>
<dbReference type="PANTHER" id="PTHR36578">
    <property type="entry name" value="CHROMOSOME 15, WHOLE GENOME SHOTGUN SEQUENCE"/>
    <property type="match status" value="1"/>
</dbReference>
<feature type="signal peptide" evidence="2">
    <location>
        <begin position="1"/>
        <end position="17"/>
    </location>
</feature>
<dbReference type="Proteomes" id="UP000038010">
    <property type="component" value="Unassembled WGS sequence"/>
</dbReference>
<keyword evidence="4" id="KW-1185">Reference proteome</keyword>
<proteinExistence type="predicted"/>